<evidence type="ECO:0008006" key="4">
    <source>
        <dbReference type="Google" id="ProtNLM"/>
    </source>
</evidence>
<protein>
    <recommendedName>
        <fullName evidence="4">CopG family transcriptional regulator</fullName>
    </recommendedName>
</protein>
<feature type="region of interest" description="Disordered" evidence="1">
    <location>
        <begin position="81"/>
        <end position="108"/>
    </location>
</feature>
<reference evidence="2 3" key="1">
    <citation type="submission" date="2017-01" db="EMBL/GenBank/DDBJ databases">
        <title>Novel large sulfur bacteria in the metagenomes of groundwater-fed chemosynthetic microbial mats in the Lake Huron basin.</title>
        <authorList>
            <person name="Sharrar A.M."/>
            <person name="Flood B.E."/>
            <person name="Bailey J.V."/>
            <person name="Jones D.S."/>
            <person name="Biddanda B."/>
            <person name="Ruberg S.A."/>
            <person name="Marcus D.N."/>
            <person name="Dick G.J."/>
        </authorList>
    </citation>
    <scope>NUCLEOTIDE SEQUENCE [LARGE SCALE GENOMIC DNA]</scope>
    <source>
        <strain evidence="2">A7</strain>
    </source>
</reference>
<dbReference type="Proteomes" id="UP000192505">
    <property type="component" value="Unassembled WGS sequence"/>
</dbReference>
<organism evidence="2 3">
    <name type="scientific">Rhodoferax ferrireducens</name>
    <dbReference type="NCBI Taxonomy" id="192843"/>
    <lineage>
        <taxon>Bacteria</taxon>
        <taxon>Pseudomonadati</taxon>
        <taxon>Pseudomonadota</taxon>
        <taxon>Betaproteobacteria</taxon>
        <taxon>Burkholderiales</taxon>
        <taxon>Comamonadaceae</taxon>
        <taxon>Rhodoferax</taxon>
    </lineage>
</organism>
<name>A0A1W9KPG8_9BURK</name>
<gene>
    <name evidence="2" type="ORF">BWK72_19185</name>
</gene>
<dbReference type="AlphaFoldDB" id="A0A1W9KPG8"/>
<sequence>MPATTSLKLPDTLKATISKVAAFEGKSSHALMVDTLQSAMDEALVRQQFYADGEASFQDTLRTNAVFDAAAVKSYVMARLKSEKTGGKPRRPLPQPLDTTKPMAAAHD</sequence>
<evidence type="ECO:0000313" key="3">
    <source>
        <dbReference type="Proteomes" id="UP000192505"/>
    </source>
</evidence>
<accession>A0A1W9KPG8</accession>
<dbReference type="EMBL" id="MTEI01000024">
    <property type="protein sequence ID" value="OQW86045.1"/>
    <property type="molecule type" value="Genomic_DNA"/>
</dbReference>
<evidence type="ECO:0000256" key="1">
    <source>
        <dbReference type="SAM" id="MobiDB-lite"/>
    </source>
</evidence>
<evidence type="ECO:0000313" key="2">
    <source>
        <dbReference type="EMBL" id="OQW86045.1"/>
    </source>
</evidence>
<proteinExistence type="predicted"/>
<comment type="caution">
    <text evidence="2">The sequence shown here is derived from an EMBL/GenBank/DDBJ whole genome shotgun (WGS) entry which is preliminary data.</text>
</comment>